<feature type="compositionally biased region" description="Polar residues" evidence="1">
    <location>
        <begin position="319"/>
        <end position="332"/>
    </location>
</feature>
<evidence type="ECO:0000313" key="4">
    <source>
        <dbReference type="Proteomes" id="UP000005018"/>
    </source>
</evidence>
<dbReference type="OrthoDB" id="3998031at2759"/>
<gene>
    <name evidence="3" type="ORF">CORT_0B02010</name>
</gene>
<evidence type="ECO:0000313" key="3">
    <source>
        <dbReference type="EMBL" id="CCG21919.1"/>
    </source>
</evidence>
<reference evidence="3 4" key="1">
    <citation type="journal article" date="2012" name="PLoS ONE">
        <title>Sequence and analysis of the genome of the pathogenic yeast Candida orthopsilosis.</title>
        <authorList>
            <person name="Riccombeni A."/>
            <person name="Vidanes G."/>
            <person name="Proux-Wera E."/>
            <person name="Wolfe K.H."/>
            <person name="Butler G."/>
        </authorList>
    </citation>
    <scope>NUCLEOTIDE SEQUENCE [LARGE SCALE GENOMIC DNA]</scope>
    <source>
        <strain evidence="3 4">Co 90-125</strain>
    </source>
</reference>
<dbReference type="Proteomes" id="UP000005018">
    <property type="component" value="Chromosome 2"/>
</dbReference>
<feature type="compositionally biased region" description="Basic residues" evidence="1">
    <location>
        <begin position="340"/>
        <end position="351"/>
    </location>
</feature>
<keyword evidence="4" id="KW-1185">Reference proteome</keyword>
<dbReference type="AlphaFoldDB" id="H8X0N0"/>
<dbReference type="eggNOG" id="ENOG502S6U4">
    <property type="taxonomic scope" value="Eukaryota"/>
</dbReference>
<evidence type="ECO:0000256" key="1">
    <source>
        <dbReference type="SAM" id="MobiDB-lite"/>
    </source>
</evidence>
<feature type="signal peptide" evidence="2">
    <location>
        <begin position="1"/>
        <end position="21"/>
    </location>
</feature>
<dbReference type="EMBL" id="HE681720">
    <property type="protein sequence ID" value="CCG21919.1"/>
    <property type="molecule type" value="Genomic_DNA"/>
</dbReference>
<evidence type="ECO:0000256" key="2">
    <source>
        <dbReference type="SAM" id="SignalP"/>
    </source>
</evidence>
<keyword evidence="2" id="KW-0732">Signal</keyword>
<feature type="compositionally biased region" description="Basic and acidic residues" evidence="1">
    <location>
        <begin position="112"/>
        <end position="123"/>
    </location>
</feature>
<proteinExistence type="predicted"/>
<feature type="region of interest" description="Disordered" evidence="1">
    <location>
        <begin position="111"/>
        <end position="196"/>
    </location>
</feature>
<protein>
    <submittedName>
        <fullName evidence="3">Ccw14 mannoprotein</fullName>
    </submittedName>
</protein>
<organism evidence="3 4">
    <name type="scientific">Candida orthopsilosis (strain 90-125)</name>
    <name type="common">Yeast</name>
    <dbReference type="NCBI Taxonomy" id="1136231"/>
    <lineage>
        <taxon>Eukaryota</taxon>
        <taxon>Fungi</taxon>
        <taxon>Dikarya</taxon>
        <taxon>Ascomycota</taxon>
        <taxon>Saccharomycotina</taxon>
        <taxon>Pichiomycetes</taxon>
        <taxon>Debaryomycetaceae</taxon>
        <taxon>Candida/Lodderomyces clade</taxon>
        <taxon>Candida</taxon>
    </lineage>
</organism>
<dbReference type="RefSeq" id="XP_003867357.1">
    <property type="nucleotide sequence ID" value="XM_003867309.1"/>
</dbReference>
<name>H8X0N0_CANO9</name>
<feature type="chain" id="PRO_5003616681" evidence="2">
    <location>
        <begin position="22"/>
        <end position="351"/>
    </location>
</feature>
<dbReference type="KEGG" id="cot:CORT_0B02010"/>
<dbReference type="HOGENOM" id="CLU_067848_0_0_1"/>
<feature type="region of interest" description="Disordered" evidence="1">
    <location>
        <begin position="307"/>
        <end position="351"/>
    </location>
</feature>
<dbReference type="GeneID" id="14538330"/>
<sequence>MSIINVTRLSFLLILIQCANSLPPACFLSCIAEVSRNCGRGLSQLSCVCIKEDEIVGCLIDICPFGNFNSARDHFLGTCLEHGKPTLTNLYPPPAAWPPPDYEKNLPMMHEPVYRPEPTRSRVVDTGPTPTHRIIDHHNPPVSPPTPHTPDLQQPPDEPLTQDGPTRRPQHQLDDLHTPSPMLRPRPATQPVSDFDPWFDEYDDDFTDSYDPERPLEWEEMDALDRLGRFIVVRRPINVPKQLRDPSNAGKIRRVVVRGPVDKHKQSQTPIYETRKLVEKSDLNKELPAGENEKLVGLPSSVVIAPQEVHPETPLEYSSLASENNHHQSTPSIPKLESKRIKKTNRKTSPF</sequence>
<accession>H8X0N0</accession>